<dbReference type="InterPro" id="IPR052019">
    <property type="entry name" value="F420H2_bilvrd_red/Heme_oxyg"/>
</dbReference>
<accession>A0A371NBN8</accession>
<keyword evidence="5" id="KW-1185">Reference proteome</keyword>
<evidence type="ECO:0000256" key="1">
    <source>
        <dbReference type="ARBA" id="ARBA00023002"/>
    </source>
</evidence>
<dbReference type="GO" id="GO:0016627">
    <property type="term" value="F:oxidoreductase activity, acting on the CH-CH group of donors"/>
    <property type="evidence" value="ECO:0007669"/>
    <property type="project" value="TreeGrafter"/>
</dbReference>
<dbReference type="Proteomes" id="UP000256864">
    <property type="component" value="Unassembled WGS sequence"/>
</dbReference>
<dbReference type="Pfam" id="PF12724">
    <property type="entry name" value="Flavodoxin_5"/>
    <property type="match status" value="1"/>
</dbReference>
<dbReference type="GO" id="GO:0005829">
    <property type="term" value="C:cytosol"/>
    <property type="evidence" value="ECO:0007669"/>
    <property type="project" value="TreeGrafter"/>
</dbReference>
<dbReference type="SUPFAM" id="SSF50475">
    <property type="entry name" value="FMN-binding split barrel"/>
    <property type="match status" value="1"/>
</dbReference>
<dbReference type="SUPFAM" id="SSF52218">
    <property type="entry name" value="Flavoproteins"/>
    <property type="match status" value="1"/>
</dbReference>
<dbReference type="PANTHER" id="PTHR35176:SF6">
    <property type="entry name" value="HEME OXYGENASE HI_0854-RELATED"/>
    <property type="match status" value="1"/>
</dbReference>
<dbReference type="InterPro" id="IPR026816">
    <property type="entry name" value="Flavodoxin_dom"/>
</dbReference>
<evidence type="ECO:0000313" key="4">
    <source>
        <dbReference type="EMBL" id="REE26455.1"/>
    </source>
</evidence>
<dbReference type="InterPro" id="IPR012349">
    <property type="entry name" value="Split_barrel_FMN-bd"/>
</dbReference>
<feature type="domain" description="Flavodoxin" evidence="3">
    <location>
        <begin position="5"/>
        <end position="88"/>
    </location>
</feature>
<dbReference type="RefSeq" id="WP_010877094.1">
    <property type="nucleotide sequence ID" value="NZ_QREL01000002.1"/>
</dbReference>
<dbReference type="InterPro" id="IPR029039">
    <property type="entry name" value="Flavoprotein-like_sf"/>
</dbReference>
<organism evidence="4 5">
    <name type="scientific">Methanothermobacter defluvii</name>
    <dbReference type="NCBI Taxonomy" id="49339"/>
    <lineage>
        <taxon>Archaea</taxon>
        <taxon>Methanobacteriati</taxon>
        <taxon>Methanobacteriota</taxon>
        <taxon>Methanomada group</taxon>
        <taxon>Methanobacteria</taxon>
        <taxon>Methanobacteriales</taxon>
        <taxon>Methanobacteriaceae</taxon>
        <taxon>Methanothermobacter</taxon>
    </lineage>
</organism>
<name>A0A371NBN8_9EURY</name>
<dbReference type="GO" id="GO:0070967">
    <property type="term" value="F:coenzyme F420 binding"/>
    <property type="evidence" value="ECO:0007669"/>
    <property type="project" value="TreeGrafter"/>
</dbReference>
<proteinExistence type="predicted"/>
<evidence type="ECO:0000259" key="2">
    <source>
        <dbReference type="Pfam" id="PF01243"/>
    </source>
</evidence>
<dbReference type="PANTHER" id="PTHR35176">
    <property type="entry name" value="HEME OXYGENASE HI_0854-RELATED"/>
    <property type="match status" value="1"/>
</dbReference>
<dbReference type="GeneID" id="82297914"/>
<dbReference type="Gene3D" id="2.30.110.10">
    <property type="entry name" value="Electron Transport, Fmn-binding Protein, Chain A"/>
    <property type="match status" value="1"/>
</dbReference>
<sequence>MFRTLIIYESTYGSTEEVASKTGMILGPSRCCRVPEFQEPFRDFEFFVIGSGVYRGRMHPRITDFIRENPWLREKPVALFSVSLSREDGLRAIKEVEDLIGGSIYSRALGGRMKLGELSEEDLADLQAFSEVTGIELSDVDLLDKGEVTEFALELRDIRDSLMTSIDEGELRGFIDEFLRSHNTCTLATCHGGQPRATPLEYIYDGDSLLIISEGGEKFAGLPENERVSVAVYEDYTSMSDLAGMQITGAASILHGKDAEHVYKLRGLNPDAVKDLNIDMNVIRIDIMKVEFLNSKFRDLSACPKQVLWVKKE</sequence>
<protein>
    <submittedName>
        <fullName evidence="4">Menaquinone-dependent protoporphyrinogen IX oxidase</fullName>
    </submittedName>
</protein>
<feature type="domain" description="Pyridoxamine 5'-phosphate oxidase N-terminal" evidence="2">
    <location>
        <begin position="175"/>
        <end position="293"/>
    </location>
</feature>
<dbReference type="Gene3D" id="3.40.50.360">
    <property type="match status" value="1"/>
</dbReference>
<dbReference type="AlphaFoldDB" id="A0A371NBN8"/>
<keyword evidence="1" id="KW-0560">Oxidoreductase</keyword>
<reference evidence="4 5" key="1">
    <citation type="submission" date="2018-07" db="EMBL/GenBank/DDBJ databases">
        <title>Genomic Encyclopedia of Type Strains, Phase IV (KMG-IV): sequencing the most valuable type-strain genomes for metagenomic binning, comparative biology and taxonomic classification.</title>
        <authorList>
            <person name="Goeker M."/>
        </authorList>
    </citation>
    <scope>NUCLEOTIDE SEQUENCE [LARGE SCALE GENOMIC DNA]</scope>
    <source>
        <strain evidence="4 5">DSM 7466</strain>
    </source>
</reference>
<dbReference type="Pfam" id="PF01243">
    <property type="entry name" value="PNPOx_N"/>
    <property type="match status" value="1"/>
</dbReference>
<evidence type="ECO:0000259" key="3">
    <source>
        <dbReference type="Pfam" id="PF12724"/>
    </source>
</evidence>
<evidence type="ECO:0000313" key="5">
    <source>
        <dbReference type="Proteomes" id="UP000256864"/>
    </source>
</evidence>
<dbReference type="InterPro" id="IPR011576">
    <property type="entry name" value="Pyridox_Oxase_N"/>
</dbReference>
<gene>
    <name evidence="4" type="ORF">C7452_1421</name>
</gene>
<dbReference type="EMBL" id="QREL01000002">
    <property type="protein sequence ID" value="REE26455.1"/>
    <property type="molecule type" value="Genomic_DNA"/>
</dbReference>
<comment type="caution">
    <text evidence="4">The sequence shown here is derived from an EMBL/GenBank/DDBJ whole genome shotgun (WGS) entry which is preliminary data.</text>
</comment>